<evidence type="ECO:0000259" key="1">
    <source>
        <dbReference type="Pfam" id="PF01208"/>
    </source>
</evidence>
<dbReference type="InterPro" id="IPR000257">
    <property type="entry name" value="Uroporphyrinogen_deCOase"/>
</dbReference>
<gene>
    <name evidence="2" type="ORF">ENS19_01080</name>
</gene>
<dbReference type="GO" id="GO:0006779">
    <property type="term" value="P:porphyrin-containing compound biosynthetic process"/>
    <property type="evidence" value="ECO:0007669"/>
    <property type="project" value="InterPro"/>
</dbReference>
<dbReference type="AlphaFoldDB" id="A0A7C3IWJ8"/>
<name>A0A7C3IWJ8_9CREN</name>
<feature type="domain" description="Uroporphyrinogen decarboxylase (URO-D)" evidence="1">
    <location>
        <begin position="11"/>
        <end position="348"/>
    </location>
</feature>
<evidence type="ECO:0000313" key="2">
    <source>
        <dbReference type="EMBL" id="HFK19854.1"/>
    </source>
</evidence>
<sequence>MILRCILVLSSKKRLEKVIDLEEPDRVPACYMYHGASSNTLRITGLTWKDIYFSENAAIKAIMAAHKLWGHDNACSIISPIYGLEDLGIRVNVPEYAEPFVDPKMQFLKEETDVDRLIRNWQKKPFTSLKSIKTATMLKKEFGDAVPIVGGFGGISTWAFFLRRIDNFIKDFKKNRYFQELYMRAITNIAIDYCVQQLKAGCDYIISGEDAFATDLFSPEQAWVCNGIYAKELCNAIHQEGGYYILHCCGDAIRALNLMIETGADIISLDRVNLRKAKKILQNKAALMGNVKSSILLGKTPYYVEQDCIRAMNEGMERGGYVLSCGYIYPYATPSNNVSALVNAAKTYGVYKTFMI</sequence>
<protein>
    <recommendedName>
        <fullName evidence="1">Uroporphyrinogen decarboxylase (URO-D) domain-containing protein</fullName>
    </recommendedName>
</protein>
<dbReference type="PANTHER" id="PTHR47099:SF1">
    <property type="entry name" value="METHYLCOBAMIDE:COM METHYLTRANSFERASE MTBA"/>
    <property type="match status" value="1"/>
</dbReference>
<dbReference type="SUPFAM" id="SSF51726">
    <property type="entry name" value="UROD/MetE-like"/>
    <property type="match status" value="1"/>
</dbReference>
<dbReference type="Gene3D" id="3.20.20.210">
    <property type="match status" value="1"/>
</dbReference>
<dbReference type="InterPro" id="IPR038071">
    <property type="entry name" value="UROD/MetE-like_sf"/>
</dbReference>
<dbReference type="EMBL" id="DSTX01000001">
    <property type="protein sequence ID" value="HFK19854.1"/>
    <property type="molecule type" value="Genomic_DNA"/>
</dbReference>
<dbReference type="GO" id="GO:0004853">
    <property type="term" value="F:uroporphyrinogen decarboxylase activity"/>
    <property type="evidence" value="ECO:0007669"/>
    <property type="project" value="InterPro"/>
</dbReference>
<dbReference type="PANTHER" id="PTHR47099">
    <property type="entry name" value="METHYLCOBAMIDE:COM METHYLTRANSFERASE MTBA"/>
    <property type="match status" value="1"/>
</dbReference>
<accession>A0A7C3IWJ8</accession>
<comment type="caution">
    <text evidence="2">The sequence shown here is derived from an EMBL/GenBank/DDBJ whole genome shotgun (WGS) entry which is preliminary data.</text>
</comment>
<proteinExistence type="predicted"/>
<dbReference type="Pfam" id="PF01208">
    <property type="entry name" value="URO-D"/>
    <property type="match status" value="1"/>
</dbReference>
<organism evidence="2">
    <name type="scientific">Candidatus Methanomethylicus mesodigestus</name>
    <dbReference type="NCBI Taxonomy" id="1867258"/>
    <lineage>
        <taxon>Archaea</taxon>
        <taxon>Thermoproteota</taxon>
        <taxon>Methanosuratincolia</taxon>
        <taxon>Candidatus Methanomethylicales</taxon>
        <taxon>Candidatus Methanomethylicaceae</taxon>
        <taxon>Candidatus Methanomethylicus</taxon>
    </lineage>
</organism>
<reference evidence="2" key="1">
    <citation type="journal article" date="2020" name="mSystems">
        <title>Genome- and Community-Level Interaction Insights into Carbon Utilization and Element Cycling Functions of Hydrothermarchaeota in Hydrothermal Sediment.</title>
        <authorList>
            <person name="Zhou Z."/>
            <person name="Liu Y."/>
            <person name="Xu W."/>
            <person name="Pan J."/>
            <person name="Luo Z.H."/>
            <person name="Li M."/>
        </authorList>
    </citation>
    <scope>NUCLEOTIDE SEQUENCE [LARGE SCALE GENOMIC DNA]</scope>
    <source>
        <strain evidence="2">SpSt-468</strain>
    </source>
</reference>
<dbReference type="InterPro" id="IPR052024">
    <property type="entry name" value="Methanogen_methyltrans"/>
</dbReference>